<accession>A0AA36N845</accession>
<dbReference type="PROSITE" id="PS50297">
    <property type="entry name" value="ANK_REP_REGION"/>
    <property type="match status" value="3"/>
</dbReference>
<proteinExistence type="predicted"/>
<dbReference type="PRINTS" id="PR01415">
    <property type="entry name" value="ANKYRIN"/>
</dbReference>
<evidence type="ECO:0000256" key="4">
    <source>
        <dbReference type="SAM" id="MobiDB-lite"/>
    </source>
</evidence>
<organism evidence="5 6">
    <name type="scientific">Effrenium voratum</name>
    <dbReference type="NCBI Taxonomy" id="2562239"/>
    <lineage>
        <taxon>Eukaryota</taxon>
        <taxon>Sar</taxon>
        <taxon>Alveolata</taxon>
        <taxon>Dinophyceae</taxon>
        <taxon>Suessiales</taxon>
        <taxon>Symbiodiniaceae</taxon>
        <taxon>Effrenium</taxon>
    </lineage>
</organism>
<feature type="repeat" description="ANK" evidence="3">
    <location>
        <begin position="60"/>
        <end position="92"/>
    </location>
</feature>
<evidence type="ECO:0000256" key="2">
    <source>
        <dbReference type="ARBA" id="ARBA00023043"/>
    </source>
</evidence>
<dbReference type="SUPFAM" id="SSF48403">
    <property type="entry name" value="Ankyrin repeat"/>
    <property type="match status" value="1"/>
</dbReference>
<keyword evidence="6" id="KW-1185">Reference proteome</keyword>
<feature type="repeat" description="ANK" evidence="3">
    <location>
        <begin position="137"/>
        <end position="169"/>
    </location>
</feature>
<sequence length="393" mass="42232">MGKGKGKDKGKAREKGKDKGEEAKGETSELHLAARSGDAAKLAELLAPEEVKELNAPDQHKRTPLHMAAFFGKAEAVAKLLEKGADPQLEAMDGFLALHFAAQSGHVEVLRLLVRKMSSKGEYAAVKRHVNRVVRKGKRTALHLALLKGHSECARFLVQKGASVELQTAQNQTALELCKDEALREELAGKAKEAKVEEAKAEEEEAKAKAAAEDAPSASEPPSKRRKEDPGGDLPMAGLPTAPVTLEKPGVLAAGAWALATVGLHAETEKAYPAGVSAMADVEWDLKIKEAPEEDGCVLCFRSLEEVGERLRLKMQRSSKKLLYYTHFSDEAAMMEKDSRCNACGVTVLLETSDGQLVLQPGTERPWQLPGALVSGCDLAPVLAEERAATPLA</sequence>
<reference evidence="5" key="1">
    <citation type="submission" date="2023-08" db="EMBL/GenBank/DDBJ databases">
        <authorList>
            <person name="Chen Y."/>
            <person name="Shah S."/>
            <person name="Dougan E. K."/>
            <person name="Thang M."/>
            <person name="Chan C."/>
        </authorList>
    </citation>
    <scope>NUCLEOTIDE SEQUENCE</scope>
</reference>
<dbReference type="InterPro" id="IPR002110">
    <property type="entry name" value="Ankyrin_rpt"/>
</dbReference>
<dbReference type="GO" id="GO:0085020">
    <property type="term" value="P:protein K6-linked ubiquitination"/>
    <property type="evidence" value="ECO:0007669"/>
    <property type="project" value="TreeGrafter"/>
</dbReference>
<evidence type="ECO:0000313" key="6">
    <source>
        <dbReference type="Proteomes" id="UP001178507"/>
    </source>
</evidence>
<evidence type="ECO:0000313" key="5">
    <source>
        <dbReference type="EMBL" id="CAJ1392833.1"/>
    </source>
</evidence>
<dbReference type="AlphaFoldDB" id="A0AA36N845"/>
<dbReference type="EMBL" id="CAUJNA010002424">
    <property type="protein sequence ID" value="CAJ1392833.1"/>
    <property type="molecule type" value="Genomic_DNA"/>
</dbReference>
<evidence type="ECO:0000256" key="1">
    <source>
        <dbReference type="ARBA" id="ARBA00022737"/>
    </source>
</evidence>
<feature type="region of interest" description="Disordered" evidence="4">
    <location>
        <begin position="192"/>
        <end position="242"/>
    </location>
</feature>
<dbReference type="PANTHER" id="PTHR24171:SF8">
    <property type="entry name" value="BRCA1-ASSOCIATED RING DOMAIN PROTEIN 1"/>
    <property type="match status" value="1"/>
</dbReference>
<dbReference type="PROSITE" id="PS50088">
    <property type="entry name" value="ANK_REPEAT"/>
    <property type="match status" value="3"/>
</dbReference>
<name>A0AA36N845_9DINO</name>
<dbReference type="GO" id="GO:0004842">
    <property type="term" value="F:ubiquitin-protein transferase activity"/>
    <property type="evidence" value="ECO:0007669"/>
    <property type="project" value="TreeGrafter"/>
</dbReference>
<feature type="region of interest" description="Disordered" evidence="4">
    <location>
        <begin position="1"/>
        <end position="34"/>
    </location>
</feature>
<dbReference type="InterPro" id="IPR036770">
    <property type="entry name" value="Ankyrin_rpt-contain_sf"/>
</dbReference>
<dbReference type="PANTHER" id="PTHR24171">
    <property type="entry name" value="ANKYRIN REPEAT DOMAIN-CONTAINING PROTEIN 39-RELATED"/>
    <property type="match status" value="1"/>
</dbReference>
<feature type="repeat" description="ANK" evidence="3">
    <location>
        <begin position="93"/>
        <end position="116"/>
    </location>
</feature>
<evidence type="ECO:0000256" key="3">
    <source>
        <dbReference type="PROSITE-ProRule" id="PRU00023"/>
    </source>
</evidence>
<dbReference type="Pfam" id="PF12796">
    <property type="entry name" value="Ank_2"/>
    <property type="match status" value="2"/>
</dbReference>
<dbReference type="Gene3D" id="1.25.40.20">
    <property type="entry name" value="Ankyrin repeat-containing domain"/>
    <property type="match status" value="2"/>
</dbReference>
<keyword evidence="2 3" id="KW-0040">ANK repeat</keyword>
<protein>
    <submittedName>
        <fullName evidence="5">Uncharacterized protein</fullName>
    </submittedName>
</protein>
<dbReference type="Proteomes" id="UP001178507">
    <property type="component" value="Unassembled WGS sequence"/>
</dbReference>
<gene>
    <name evidence="5" type="ORF">EVOR1521_LOCUS17834</name>
</gene>
<keyword evidence="1" id="KW-0677">Repeat</keyword>
<comment type="caution">
    <text evidence="5">The sequence shown here is derived from an EMBL/GenBank/DDBJ whole genome shotgun (WGS) entry which is preliminary data.</text>
</comment>
<feature type="compositionally biased region" description="Basic and acidic residues" evidence="4">
    <location>
        <begin position="1"/>
        <end position="29"/>
    </location>
</feature>
<dbReference type="SMART" id="SM00248">
    <property type="entry name" value="ANK"/>
    <property type="match status" value="4"/>
</dbReference>